<dbReference type="Gene3D" id="3.40.470.10">
    <property type="entry name" value="Uracil-DNA glycosylase-like domain"/>
    <property type="match status" value="1"/>
</dbReference>
<accession>A0ABQ4SFB2</accession>
<protein>
    <recommendedName>
        <fullName evidence="1">Uracil-DNA glycosylase-like domain-containing protein</fullName>
    </recommendedName>
</protein>
<evidence type="ECO:0000313" key="2">
    <source>
        <dbReference type="EMBL" id="GJE01799.1"/>
    </source>
</evidence>
<dbReference type="SUPFAM" id="SSF52141">
    <property type="entry name" value="Uracil-DNA glycosylase-like"/>
    <property type="match status" value="1"/>
</dbReference>
<proteinExistence type="predicted"/>
<dbReference type="EMBL" id="BPQQ01000042">
    <property type="protein sequence ID" value="GJE01799.1"/>
    <property type="molecule type" value="Genomic_DNA"/>
</dbReference>
<sequence length="232" mass="24065">MREPAALPPLVGTDPPARPKALADPAAVAARRALLEAPHLAPLRALAERIRAEREAPVPEPDPLDGGIAARLLLLLETPGPGIARTAFVSRDNPTGTAANLFGFLAEAGIARAETLIWNAVPWVIHAPGARNRAPRPGEIRQAVPYLVPLLDLMPHLAVAVLAGRVAQTLAPVLAAARPRVAVIGVPHPSPTYVCTSPTVPARIRAGLTEAARRLAAAPCPPVRLAIASGSA</sequence>
<dbReference type="Proteomes" id="UP001055153">
    <property type="component" value="Unassembled WGS sequence"/>
</dbReference>
<dbReference type="Pfam" id="PF03167">
    <property type="entry name" value="UDG"/>
    <property type="match status" value="1"/>
</dbReference>
<reference evidence="2" key="1">
    <citation type="journal article" date="2021" name="Front. Microbiol.">
        <title>Comprehensive Comparative Genomics and Phenotyping of Methylobacterium Species.</title>
        <authorList>
            <person name="Alessa O."/>
            <person name="Ogura Y."/>
            <person name="Fujitani Y."/>
            <person name="Takami H."/>
            <person name="Hayashi T."/>
            <person name="Sahin N."/>
            <person name="Tani A."/>
        </authorList>
    </citation>
    <scope>NUCLEOTIDE SEQUENCE</scope>
    <source>
        <strain evidence="2">DSM 17168</strain>
    </source>
</reference>
<feature type="domain" description="Uracil-DNA glycosylase-like" evidence="1">
    <location>
        <begin position="85"/>
        <end position="193"/>
    </location>
</feature>
<organism evidence="2 3">
    <name type="scientific">Methylobacterium isbiliense</name>
    <dbReference type="NCBI Taxonomy" id="315478"/>
    <lineage>
        <taxon>Bacteria</taxon>
        <taxon>Pseudomonadati</taxon>
        <taxon>Pseudomonadota</taxon>
        <taxon>Alphaproteobacteria</taxon>
        <taxon>Hyphomicrobiales</taxon>
        <taxon>Methylobacteriaceae</taxon>
        <taxon>Methylobacterium</taxon>
    </lineage>
</organism>
<comment type="caution">
    <text evidence="2">The sequence shown here is derived from an EMBL/GenBank/DDBJ whole genome shotgun (WGS) entry which is preliminary data.</text>
</comment>
<name>A0ABQ4SFB2_9HYPH</name>
<dbReference type="RefSeq" id="WP_238236941.1">
    <property type="nucleotide sequence ID" value="NZ_BPQQ01000042.1"/>
</dbReference>
<evidence type="ECO:0000259" key="1">
    <source>
        <dbReference type="Pfam" id="PF03167"/>
    </source>
</evidence>
<reference evidence="2" key="2">
    <citation type="submission" date="2021-08" db="EMBL/GenBank/DDBJ databases">
        <authorList>
            <person name="Tani A."/>
            <person name="Ola A."/>
            <person name="Ogura Y."/>
            <person name="Katsura K."/>
            <person name="Hayashi T."/>
        </authorList>
    </citation>
    <scope>NUCLEOTIDE SEQUENCE</scope>
    <source>
        <strain evidence="2">DSM 17168</strain>
    </source>
</reference>
<dbReference type="CDD" id="cd10035">
    <property type="entry name" value="UDG_like"/>
    <property type="match status" value="1"/>
</dbReference>
<keyword evidence="3" id="KW-1185">Reference proteome</keyword>
<dbReference type="InterPro" id="IPR036895">
    <property type="entry name" value="Uracil-DNA_glycosylase-like_sf"/>
</dbReference>
<evidence type="ECO:0000313" key="3">
    <source>
        <dbReference type="Proteomes" id="UP001055153"/>
    </source>
</evidence>
<gene>
    <name evidence="2" type="ORF">GMJLKIPL_3735</name>
</gene>
<dbReference type="InterPro" id="IPR005122">
    <property type="entry name" value="Uracil-DNA_glycosylase-like"/>
</dbReference>